<evidence type="ECO:0000256" key="2">
    <source>
        <dbReference type="ARBA" id="ARBA00022801"/>
    </source>
</evidence>
<dbReference type="Gene3D" id="3.20.20.80">
    <property type="entry name" value="Glycosidases"/>
    <property type="match status" value="1"/>
</dbReference>
<feature type="region of interest" description="Disordered" evidence="4">
    <location>
        <begin position="471"/>
        <end position="504"/>
    </location>
</feature>
<comment type="similarity">
    <text evidence="1">Belongs to the glycosyl hydrolase 13 family.</text>
</comment>
<feature type="domain" description="Glycosyl hydrolase family 13 catalytic" evidence="5">
    <location>
        <begin position="170"/>
        <end position="572"/>
    </location>
</feature>
<comment type="caution">
    <text evidence="6">The sequence shown here is derived from an EMBL/GenBank/DDBJ whole genome shotgun (WGS) entry which is preliminary data.</text>
</comment>
<dbReference type="NCBIfam" id="TIGR02100">
    <property type="entry name" value="glgX_debranch"/>
    <property type="match status" value="1"/>
</dbReference>
<dbReference type="OrthoDB" id="3236218at2"/>
<organism evidence="6 7">
    <name type="scientific">Sphingomonas parva</name>
    <dbReference type="NCBI Taxonomy" id="2555898"/>
    <lineage>
        <taxon>Bacteria</taxon>
        <taxon>Pseudomonadati</taxon>
        <taxon>Pseudomonadota</taxon>
        <taxon>Alphaproteobacteria</taxon>
        <taxon>Sphingomonadales</taxon>
        <taxon>Sphingomonadaceae</taxon>
        <taxon>Sphingomonas</taxon>
    </lineage>
</organism>
<keyword evidence="7" id="KW-1185">Reference proteome</keyword>
<dbReference type="SUPFAM" id="SSF51011">
    <property type="entry name" value="Glycosyl hydrolase domain"/>
    <property type="match status" value="1"/>
</dbReference>
<evidence type="ECO:0000256" key="4">
    <source>
        <dbReference type="SAM" id="MobiDB-lite"/>
    </source>
</evidence>
<protein>
    <submittedName>
        <fullName evidence="6">Glycogen debranching protein GlgX</fullName>
    </submittedName>
</protein>
<dbReference type="Proteomes" id="UP000298213">
    <property type="component" value="Unassembled WGS sequence"/>
</dbReference>
<evidence type="ECO:0000259" key="5">
    <source>
        <dbReference type="SMART" id="SM00642"/>
    </source>
</evidence>
<dbReference type="Gene3D" id="2.60.40.10">
    <property type="entry name" value="Immunoglobulins"/>
    <property type="match status" value="1"/>
</dbReference>
<dbReference type="InterPro" id="IPR006047">
    <property type="entry name" value="GH13_cat_dom"/>
</dbReference>
<evidence type="ECO:0000256" key="3">
    <source>
        <dbReference type="ARBA" id="ARBA00023295"/>
    </source>
</evidence>
<dbReference type="CDD" id="cd11326">
    <property type="entry name" value="AmyAc_Glg_debranch"/>
    <property type="match status" value="1"/>
</dbReference>
<dbReference type="Pfam" id="PF02922">
    <property type="entry name" value="CBM_48"/>
    <property type="match status" value="1"/>
</dbReference>
<evidence type="ECO:0000313" key="6">
    <source>
        <dbReference type="EMBL" id="TFI58751.1"/>
    </source>
</evidence>
<dbReference type="CDD" id="cd02856">
    <property type="entry name" value="E_set_GDE_Isoamylase_N"/>
    <property type="match status" value="1"/>
</dbReference>
<reference evidence="6 7" key="1">
    <citation type="submission" date="2019-03" db="EMBL/GenBank/DDBJ databases">
        <title>Genome sequence of Sphingomonas sp. 17J27-24.</title>
        <authorList>
            <person name="Kim M."/>
            <person name="Maeng S."/>
            <person name="Sathiyaraj S."/>
        </authorList>
    </citation>
    <scope>NUCLEOTIDE SEQUENCE [LARGE SCALE GENOMIC DNA]</scope>
    <source>
        <strain evidence="6 7">17J27-24</strain>
    </source>
</reference>
<proteinExistence type="inferred from homology"/>
<dbReference type="SMART" id="SM00642">
    <property type="entry name" value="Aamy"/>
    <property type="match status" value="1"/>
</dbReference>
<dbReference type="PANTHER" id="PTHR43002">
    <property type="entry name" value="GLYCOGEN DEBRANCHING ENZYME"/>
    <property type="match status" value="1"/>
</dbReference>
<dbReference type="InterPro" id="IPR011837">
    <property type="entry name" value="Glycogen_debranch_GlgX"/>
</dbReference>
<dbReference type="EMBL" id="SPDV01000012">
    <property type="protein sequence ID" value="TFI58751.1"/>
    <property type="molecule type" value="Genomic_DNA"/>
</dbReference>
<dbReference type="InterPro" id="IPR013783">
    <property type="entry name" value="Ig-like_fold"/>
</dbReference>
<dbReference type="Gene3D" id="2.60.40.1180">
    <property type="entry name" value="Golgi alpha-mannosidase II"/>
    <property type="match status" value="1"/>
</dbReference>
<dbReference type="InterPro" id="IPR013780">
    <property type="entry name" value="Glyco_hydro_b"/>
</dbReference>
<sequence>MRLGEGRPEPLGVTPEGAGVNVAIFSAHAGGIEFCLFDADGTREIARIRLPERSGDVWHGHIEGVPVGARYGLRAHGPFAPAEGHRFNPNKLLVDPHARLIDRQFALHPTMFGYPEGGDDLGFDTRDSAPFMPKAIVTEAPERANGKDSGGERPALGRAFVPWAETVLYELHVRGFTMRHGEVPEAVRGTFSGLAHPAAIDHLVRLGVTSVEILPAAAWIDERHLGPLGLSNYWGYNPVAFAAPDPRLAPGGWAEIRATVEALAVAGIETIVDVVLNHSGEGDALGPTLSLRGLDNASYYRLRREDARFYVDDSGCGNTLALDRAPVVRLAMDSLRCWARLGGVHGFRFDLATCLGRRDDGFDPQAPLLAAIEQDPELSQLKLIAEAWDIGPGGYQVGRFGGAWGEWNDRFRDDVRRFWRGDGGLLGPLATRLAGSADLFAGKRRPSRSVNFVAAHDGFTLADLVAHEAKHNEANGEGNRDGSNENFSWNNGVEGASHDRAVSEARRRDQRALLATLLLARGTPMLAMGAELGHGQAGNNNGYAQDNETSWLDWDRADEGLRAFTQRLIALRHAHPLLREDRFLAGEGDVQWLAPEGRAMGDSEWPQGESLAMLLSAEEERLAVLIHRGGEPCNFVLPASRGDRQWRVLADSSLDGAEHPAGTMFTLAPRSVVLIVELAEA</sequence>
<dbReference type="RefSeq" id="WP_135085424.1">
    <property type="nucleotide sequence ID" value="NZ_SPDV01000012.1"/>
</dbReference>
<evidence type="ECO:0000313" key="7">
    <source>
        <dbReference type="Proteomes" id="UP000298213"/>
    </source>
</evidence>
<dbReference type="SUPFAM" id="SSF51445">
    <property type="entry name" value="(Trans)glycosidases"/>
    <property type="match status" value="1"/>
</dbReference>
<feature type="compositionally biased region" description="Basic and acidic residues" evidence="4">
    <location>
        <begin position="471"/>
        <end position="483"/>
    </location>
</feature>
<keyword evidence="3" id="KW-0326">Glycosidase</keyword>
<name>A0A4Y8ZRV1_9SPHN</name>
<accession>A0A4Y8ZRV1</accession>
<dbReference type="SUPFAM" id="SSF81296">
    <property type="entry name" value="E set domains"/>
    <property type="match status" value="1"/>
</dbReference>
<dbReference type="InterPro" id="IPR017853">
    <property type="entry name" value="GH"/>
</dbReference>
<keyword evidence="2" id="KW-0378">Hydrolase</keyword>
<dbReference type="GO" id="GO:0004135">
    <property type="term" value="F:amylo-alpha-1,6-glucosidase activity"/>
    <property type="evidence" value="ECO:0007669"/>
    <property type="project" value="InterPro"/>
</dbReference>
<dbReference type="InterPro" id="IPR014756">
    <property type="entry name" value="Ig_E-set"/>
</dbReference>
<evidence type="ECO:0000256" key="1">
    <source>
        <dbReference type="ARBA" id="ARBA00008061"/>
    </source>
</evidence>
<gene>
    <name evidence="6" type="primary">glgX</name>
    <name evidence="6" type="ORF">E2493_07750</name>
</gene>
<dbReference type="InterPro" id="IPR044505">
    <property type="entry name" value="GlgX_Isoamylase_N_E_set"/>
</dbReference>
<dbReference type="AlphaFoldDB" id="A0A4Y8ZRV1"/>
<dbReference type="GO" id="GO:0005980">
    <property type="term" value="P:glycogen catabolic process"/>
    <property type="evidence" value="ECO:0007669"/>
    <property type="project" value="InterPro"/>
</dbReference>
<dbReference type="InterPro" id="IPR004193">
    <property type="entry name" value="Glyco_hydro_13_N"/>
</dbReference>